<comment type="caution">
    <text evidence="2">The sequence shown here is derived from an EMBL/GenBank/DDBJ whole genome shotgun (WGS) entry which is preliminary data.</text>
</comment>
<keyword evidence="1" id="KW-0812">Transmembrane</keyword>
<feature type="transmembrane region" description="Helical" evidence="1">
    <location>
        <begin position="44"/>
        <end position="66"/>
    </location>
</feature>
<feature type="transmembrane region" description="Helical" evidence="1">
    <location>
        <begin position="7"/>
        <end position="24"/>
    </location>
</feature>
<accession>A0ABQ2P7W4</accession>
<evidence type="ECO:0000256" key="1">
    <source>
        <dbReference type="SAM" id="Phobius"/>
    </source>
</evidence>
<feature type="transmembrane region" description="Helical" evidence="1">
    <location>
        <begin position="97"/>
        <end position="113"/>
    </location>
</feature>
<sequence length="122" mass="13130">MRGTSVVRVLALAALVIIIGHYFFPTQWLHVTYNGQPVPLIPGWAMLVGSVLLALLLDGLLVTLLMTLLAGSSILLLGLFLLPLLALGLIICLMLPLLLPGALLGLFVAVIVMRNRAQQRRA</sequence>
<evidence type="ECO:0000313" key="2">
    <source>
        <dbReference type="EMBL" id="GGP20053.1"/>
    </source>
</evidence>
<organism evidence="2 3">
    <name type="scientific">Silvimonas iriomotensis</name>
    <dbReference type="NCBI Taxonomy" id="449662"/>
    <lineage>
        <taxon>Bacteria</taxon>
        <taxon>Pseudomonadati</taxon>
        <taxon>Pseudomonadota</taxon>
        <taxon>Betaproteobacteria</taxon>
        <taxon>Neisseriales</taxon>
        <taxon>Chitinibacteraceae</taxon>
        <taxon>Silvimonas</taxon>
    </lineage>
</organism>
<evidence type="ECO:0000313" key="3">
    <source>
        <dbReference type="Proteomes" id="UP000637267"/>
    </source>
</evidence>
<name>A0ABQ2P7W4_9NEIS</name>
<keyword evidence="1" id="KW-1133">Transmembrane helix</keyword>
<keyword evidence="1" id="KW-0472">Membrane</keyword>
<reference evidence="3" key="1">
    <citation type="journal article" date="2019" name="Int. J. Syst. Evol. Microbiol.">
        <title>The Global Catalogue of Microorganisms (GCM) 10K type strain sequencing project: providing services to taxonomists for standard genome sequencing and annotation.</title>
        <authorList>
            <consortium name="The Broad Institute Genomics Platform"/>
            <consortium name="The Broad Institute Genome Sequencing Center for Infectious Disease"/>
            <person name="Wu L."/>
            <person name="Ma J."/>
        </authorList>
    </citation>
    <scope>NUCLEOTIDE SEQUENCE [LARGE SCALE GENOMIC DNA]</scope>
    <source>
        <strain evidence="3">CGMCC 1.8859</strain>
    </source>
</reference>
<protein>
    <submittedName>
        <fullName evidence="2">Uncharacterized protein</fullName>
    </submittedName>
</protein>
<dbReference type="RefSeq" id="WP_188703511.1">
    <property type="nucleotide sequence ID" value="NZ_BMLX01000002.1"/>
</dbReference>
<dbReference type="EMBL" id="BMLX01000002">
    <property type="protein sequence ID" value="GGP20053.1"/>
    <property type="molecule type" value="Genomic_DNA"/>
</dbReference>
<gene>
    <name evidence="2" type="ORF">GCM10010970_13310</name>
</gene>
<keyword evidence="3" id="KW-1185">Reference proteome</keyword>
<dbReference type="Proteomes" id="UP000637267">
    <property type="component" value="Unassembled WGS sequence"/>
</dbReference>
<proteinExistence type="predicted"/>
<feature type="transmembrane region" description="Helical" evidence="1">
    <location>
        <begin position="73"/>
        <end position="91"/>
    </location>
</feature>